<dbReference type="EMBL" id="BAAAXQ010000026">
    <property type="protein sequence ID" value="GAA3015242.1"/>
    <property type="molecule type" value="Genomic_DNA"/>
</dbReference>
<keyword evidence="4" id="KW-1185">Reference proteome</keyword>
<dbReference type="Pfam" id="PF13596">
    <property type="entry name" value="PAS_10"/>
    <property type="match status" value="1"/>
</dbReference>
<proteinExistence type="predicted"/>
<evidence type="ECO:0000313" key="4">
    <source>
        <dbReference type="Proteomes" id="UP001501577"/>
    </source>
</evidence>
<dbReference type="InterPro" id="IPR007380">
    <property type="entry name" value="DUF438"/>
</dbReference>
<dbReference type="Proteomes" id="UP001501577">
    <property type="component" value="Unassembled WGS sequence"/>
</dbReference>
<name>A0ABP6KPA0_9ENTE</name>
<dbReference type="InterPro" id="IPR012312">
    <property type="entry name" value="Hemerythrin-like"/>
</dbReference>
<feature type="domain" description="DUF438" evidence="2">
    <location>
        <begin position="13"/>
        <end position="77"/>
    </location>
</feature>
<evidence type="ECO:0000313" key="3">
    <source>
        <dbReference type="EMBL" id="GAA3015242.1"/>
    </source>
</evidence>
<accession>A0ABP6KPA0</accession>
<dbReference type="RefSeq" id="WP_068707740.1">
    <property type="nucleotide sequence ID" value="NZ_BAAAXQ010000026.1"/>
</dbReference>
<sequence length="443" mass="51398">MERTKEQRKKRIVEILSLLHEGGTFEEAKRLFNEEFDGVDVTEITSAEKSLIQGGLKAEEIQKLCNIHVSVFKGSINEIHKSEEAYGQAGHPVHTLQLENQVLQSLITDEIDDLMEKIKKGDWQKKDRLVAAIEDLKQVNKHYVRKETLFFSYMEKYGITAPPQVMWGVDDEIRKQIKDLLDYVKNPRAAFNPLLEKWEAAKHEIEEMIFKEEEIMIPMTLDVFSLKDWENIAEDSYDIGFAYIPEPPFWKAGPSDFAKEKEQEEQRQMNIQQAKETTDGIAEELANAKTQLEKEEYDWQNVETADTVVLPTGILKLDQLLAIFDVLPVDLTFVDHTDRVRFFSEGKHRIFPRTKSIIGREVVNCHPPKSMHMVEKILADFHSGANDTADFWIDINERKIYIRYFALKNQENQYLGCLEVTQDITDIQKISGQNRLLEGFTKD</sequence>
<evidence type="ECO:0000259" key="2">
    <source>
        <dbReference type="Pfam" id="PF04282"/>
    </source>
</evidence>
<comment type="caution">
    <text evidence="3">The sequence shown here is derived from an EMBL/GenBank/DDBJ whole genome shotgun (WGS) entry which is preliminary data.</text>
</comment>
<dbReference type="PANTHER" id="PTHR39966">
    <property type="entry name" value="BLL2471 PROTEIN-RELATED"/>
    <property type="match status" value="1"/>
</dbReference>
<dbReference type="Pfam" id="PF04282">
    <property type="entry name" value="DUF438"/>
    <property type="match status" value="1"/>
</dbReference>
<dbReference type="Gene3D" id="1.20.120.520">
    <property type="entry name" value="nmb1532 protein domain like"/>
    <property type="match status" value="1"/>
</dbReference>
<organism evidence="3 4">
    <name type="scientific">Tetragenococcus solitarius</name>
    <dbReference type="NCBI Taxonomy" id="71453"/>
    <lineage>
        <taxon>Bacteria</taxon>
        <taxon>Bacillati</taxon>
        <taxon>Bacillota</taxon>
        <taxon>Bacilli</taxon>
        <taxon>Lactobacillales</taxon>
        <taxon>Enterococcaceae</taxon>
        <taxon>Tetragenococcus</taxon>
    </lineage>
</organism>
<evidence type="ECO:0000259" key="1">
    <source>
        <dbReference type="Pfam" id="PF01814"/>
    </source>
</evidence>
<dbReference type="Gene3D" id="3.30.450.20">
    <property type="entry name" value="PAS domain"/>
    <property type="match status" value="1"/>
</dbReference>
<reference evidence="4" key="1">
    <citation type="journal article" date="2019" name="Int. J. Syst. Evol. Microbiol.">
        <title>The Global Catalogue of Microorganisms (GCM) 10K type strain sequencing project: providing services to taxonomists for standard genome sequencing and annotation.</title>
        <authorList>
            <consortium name="The Broad Institute Genomics Platform"/>
            <consortium name="The Broad Institute Genome Sequencing Center for Infectious Disease"/>
            <person name="Wu L."/>
            <person name="Ma J."/>
        </authorList>
    </citation>
    <scope>NUCLEOTIDE SEQUENCE [LARGE SCALE GENOMIC DNA]</scope>
    <source>
        <strain evidence="4">JCM 8736</strain>
    </source>
</reference>
<dbReference type="PANTHER" id="PTHR39966:SF3">
    <property type="entry name" value="DUF438 DOMAIN-CONTAINING PROTEIN"/>
    <property type="match status" value="1"/>
</dbReference>
<protein>
    <submittedName>
        <fullName evidence="3">DUF438 domain-containing protein</fullName>
    </submittedName>
</protein>
<feature type="domain" description="Hemerythrin-like" evidence="1">
    <location>
        <begin position="91"/>
        <end position="219"/>
    </location>
</feature>
<dbReference type="Pfam" id="PF01814">
    <property type="entry name" value="Hemerythrin"/>
    <property type="match status" value="1"/>
</dbReference>
<gene>
    <name evidence="3" type="ORF">GCM10019998_09270</name>
</gene>